<organism evidence="3 4">
    <name type="scientific">Eiseniibacteriota bacterium</name>
    <dbReference type="NCBI Taxonomy" id="2212470"/>
    <lineage>
        <taxon>Bacteria</taxon>
        <taxon>Candidatus Eiseniibacteriota</taxon>
    </lineage>
</organism>
<dbReference type="Pfam" id="PF01558">
    <property type="entry name" value="POR"/>
    <property type="match status" value="1"/>
</dbReference>
<accession>A0ABV6YQ04</accession>
<comment type="caution">
    <text evidence="3">The sequence shown here is derived from an EMBL/GenBank/DDBJ whole genome shotgun (WGS) entry which is preliminary data.</text>
</comment>
<evidence type="ECO:0000313" key="4">
    <source>
        <dbReference type="Proteomes" id="UP001594288"/>
    </source>
</evidence>
<dbReference type="SUPFAM" id="SSF53323">
    <property type="entry name" value="Pyruvate-ferredoxin oxidoreductase, PFOR, domain III"/>
    <property type="match status" value="1"/>
</dbReference>
<dbReference type="InterPro" id="IPR002869">
    <property type="entry name" value="Pyrv_flavodox_OxRed_cen"/>
</dbReference>
<name>A0ABV6YQ04_UNCEI</name>
<dbReference type="Proteomes" id="UP001594288">
    <property type="component" value="Unassembled WGS sequence"/>
</dbReference>
<feature type="domain" description="Pyruvate/ketoisovalerate oxidoreductase catalytic" evidence="2">
    <location>
        <begin position="17"/>
        <end position="178"/>
    </location>
</feature>
<evidence type="ECO:0000259" key="2">
    <source>
        <dbReference type="Pfam" id="PF01558"/>
    </source>
</evidence>
<proteinExistence type="predicted"/>
<keyword evidence="1" id="KW-0560">Oxidoreductase</keyword>
<dbReference type="PANTHER" id="PTHR42730:SF1">
    <property type="entry name" value="2-OXOGLUTARATE SYNTHASE SUBUNIT KORC"/>
    <property type="match status" value="1"/>
</dbReference>
<dbReference type="EMBL" id="JBHPEI010000051">
    <property type="protein sequence ID" value="MFC1799987.1"/>
    <property type="molecule type" value="Genomic_DNA"/>
</dbReference>
<dbReference type="Gene3D" id="3.40.920.10">
    <property type="entry name" value="Pyruvate-ferredoxin oxidoreductase, PFOR, domain III"/>
    <property type="match status" value="1"/>
</dbReference>
<dbReference type="PANTHER" id="PTHR42730">
    <property type="entry name" value="2-OXOGLUTARATE SYNTHASE SUBUNIT KORC"/>
    <property type="match status" value="1"/>
</dbReference>
<protein>
    <submittedName>
        <fullName evidence="3">2-oxoacid:acceptor oxidoreductase family protein</fullName>
    </submittedName>
</protein>
<keyword evidence="4" id="KW-1185">Reference proteome</keyword>
<dbReference type="InterPro" id="IPR019752">
    <property type="entry name" value="Pyrv/ketoisovalerate_OxRed_cat"/>
</dbReference>
<dbReference type="InterPro" id="IPR052554">
    <property type="entry name" value="2-oxoglutarate_synth_KorC"/>
</dbReference>
<evidence type="ECO:0000313" key="3">
    <source>
        <dbReference type="EMBL" id="MFC1799987.1"/>
    </source>
</evidence>
<evidence type="ECO:0000256" key="1">
    <source>
        <dbReference type="ARBA" id="ARBA00023002"/>
    </source>
</evidence>
<gene>
    <name evidence="3" type="ORF">ACFL2Z_03645</name>
</gene>
<sequence>MKGATPSRKEVRFTGYGGQGMVVMGLILGRAATVHDGKYATMTQSYGPEARGGASSTQCIISPERIFYPYVIEADVLVGMSQAGYDKHRTNIKDDGKLLYDEDLVTLSPEENTKNIYVIPATRFAEELGRKIVANIVMLGFFAGLTDFVSDEAIRKAIEESVPKPTIALNMKAFEKGRNYALSLLEGSAAKA</sequence>
<reference evidence="3 4" key="1">
    <citation type="submission" date="2024-09" db="EMBL/GenBank/DDBJ databases">
        <authorList>
            <person name="D'Angelo T."/>
        </authorList>
    </citation>
    <scope>NUCLEOTIDE SEQUENCE [LARGE SCALE GENOMIC DNA]</scope>
    <source>
        <strain evidence="3">SAG AM-311-F02</strain>
    </source>
</reference>